<accession>A0A371EZ76</accession>
<dbReference type="PANTHER" id="PTHR35046">
    <property type="entry name" value="ZINC KNUCKLE (CCHC-TYPE) FAMILY PROTEIN"/>
    <property type="match status" value="1"/>
</dbReference>
<feature type="domain" description="Integrase zinc-binding" evidence="1">
    <location>
        <begin position="12"/>
        <end position="59"/>
    </location>
</feature>
<name>A0A371EZ76_MUCPR</name>
<dbReference type="PANTHER" id="PTHR35046:SF9">
    <property type="entry name" value="RNA-DIRECTED DNA POLYMERASE"/>
    <property type="match status" value="1"/>
</dbReference>
<dbReference type="AlphaFoldDB" id="A0A371EZ76"/>
<dbReference type="OrthoDB" id="1935586at2759"/>
<dbReference type="EMBL" id="QJKJ01011374">
    <property type="protein sequence ID" value="RDX71336.1"/>
    <property type="molecule type" value="Genomic_DNA"/>
</dbReference>
<proteinExistence type="predicted"/>
<keyword evidence="3" id="KW-1185">Reference proteome</keyword>
<evidence type="ECO:0000313" key="2">
    <source>
        <dbReference type="EMBL" id="RDX71336.1"/>
    </source>
</evidence>
<protein>
    <recommendedName>
        <fullName evidence="1">Integrase zinc-binding domain-containing protein</fullName>
    </recommendedName>
</protein>
<evidence type="ECO:0000313" key="3">
    <source>
        <dbReference type="Proteomes" id="UP000257109"/>
    </source>
</evidence>
<dbReference type="Proteomes" id="UP000257109">
    <property type="component" value="Unassembled WGS sequence"/>
</dbReference>
<reference evidence="2" key="1">
    <citation type="submission" date="2018-05" db="EMBL/GenBank/DDBJ databases">
        <title>Draft genome of Mucuna pruriens seed.</title>
        <authorList>
            <person name="Nnadi N.E."/>
            <person name="Vos R."/>
            <person name="Hasami M.H."/>
            <person name="Devisetty U.K."/>
            <person name="Aguiy J.C."/>
        </authorList>
    </citation>
    <scope>NUCLEOTIDE SEQUENCE [LARGE SCALE GENOMIC DNA]</scope>
    <source>
        <strain evidence="2">JCA_2017</strain>
    </source>
</reference>
<dbReference type="Pfam" id="PF17921">
    <property type="entry name" value="Integrase_H2C2"/>
    <property type="match status" value="1"/>
</dbReference>
<dbReference type="InterPro" id="IPR041588">
    <property type="entry name" value="Integrase_H2C2"/>
</dbReference>
<feature type="non-terminal residue" evidence="2">
    <location>
        <position position="1"/>
    </location>
</feature>
<dbReference type="Gene3D" id="1.10.340.70">
    <property type="match status" value="1"/>
</dbReference>
<gene>
    <name evidence="2" type="ORF">CR513_49335</name>
</gene>
<comment type="caution">
    <text evidence="2">The sequence shown here is derived from an EMBL/GenBank/DDBJ whole genome shotgun (WGS) entry which is preliminary data.</text>
</comment>
<evidence type="ECO:0000259" key="1">
    <source>
        <dbReference type="Pfam" id="PF17921"/>
    </source>
</evidence>
<organism evidence="2 3">
    <name type="scientific">Mucuna pruriens</name>
    <name type="common">Velvet bean</name>
    <name type="synonym">Dolichos pruriens</name>
    <dbReference type="NCBI Taxonomy" id="157652"/>
    <lineage>
        <taxon>Eukaryota</taxon>
        <taxon>Viridiplantae</taxon>
        <taxon>Streptophyta</taxon>
        <taxon>Embryophyta</taxon>
        <taxon>Tracheophyta</taxon>
        <taxon>Spermatophyta</taxon>
        <taxon>Magnoliopsida</taxon>
        <taxon>eudicotyledons</taxon>
        <taxon>Gunneridae</taxon>
        <taxon>Pentapetalae</taxon>
        <taxon>rosids</taxon>
        <taxon>fabids</taxon>
        <taxon>Fabales</taxon>
        <taxon>Fabaceae</taxon>
        <taxon>Papilionoideae</taxon>
        <taxon>50 kb inversion clade</taxon>
        <taxon>NPAAA clade</taxon>
        <taxon>indigoferoid/millettioid clade</taxon>
        <taxon>Phaseoleae</taxon>
        <taxon>Mucuna</taxon>
    </lineage>
</organism>
<sequence>MLMCAKKLNQRIAHEGGLMGHFDVQKKYGALHEYFYWTWMKRDVHHMCERCLVYKMAKSKALLSGLYTPLQLLLQHELTLLWILCLDYQGPQLGETMTHFIPCHKNDDACHVANLFFREVVRLYGLPMSIGNQQDNNLHTFRASVWLEPSVAFGLSTFVCISIANQWLNYMKGHKHSWKGWGKEGRVFVKSDLVWVHLQKKRFLTLRKSKLLP</sequence>